<feature type="region of interest" description="Disordered" evidence="6">
    <location>
        <begin position="1"/>
        <end position="32"/>
    </location>
</feature>
<name>A0A7J9GIH6_9ROSI</name>
<dbReference type="AlphaFoldDB" id="A0A7J9GIH6"/>
<dbReference type="InterPro" id="IPR044890">
    <property type="entry name" value="TMEM14_sf"/>
</dbReference>
<keyword evidence="4 7" id="KW-1133">Transmembrane helix</keyword>
<comment type="similarity">
    <text evidence="2">Belongs to the TMEM14 family.</text>
</comment>
<comment type="subcellular location">
    <subcellularLocation>
        <location evidence="1">Membrane</location>
    </subcellularLocation>
</comment>
<evidence type="ECO:0000256" key="6">
    <source>
        <dbReference type="SAM" id="MobiDB-lite"/>
    </source>
</evidence>
<dbReference type="GO" id="GO:0009706">
    <property type="term" value="C:chloroplast inner membrane"/>
    <property type="evidence" value="ECO:0007669"/>
    <property type="project" value="TreeGrafter"/>
</dbReference>
<evidence type="ECO:0000313" key="8">
    <source>
        <dbReference type="EMBL" id="MBA0797367.1"/>
    </source>
</evidence>
<dbReference type="Gene3D" id="1.10.10.1740">
    <property type="entry name" value="Transmembrane protein 14-like"/>
    <property type="match status" value="1"/>
</dbReference>
<feature type="compositionally biased region" description="Basic and acidic residues" evidence="6">
    <location>
        <begin position="79"/>
        <end position="95"/>
    </location>
</feature>
<evidence type="ECO:0000256" key="2">
    <source>
        <dbReference type="ARBA" id="ARBA00007590"/>
    </source>
</evidence>
<feature type="region of interest" description="Disordered" evidence="6">
    <location>
        <begin position="78"/>
        <end position="103"/>
    </location>
</feature>
<protein>
    <recommendedName>
        <fullName evidence="10">Protein FATTY ACID EXPORT 3, chloroplastic</fullName>
    </recommendedName>
</protein>
<dbReference type="PANTHER" id="PTHR12668:SF43">
    <property type="entry name" value="TRANSMEMBRANE PROTEIN 14 HOMOLOG"/>
    <property type="match status" value="1"/>
</dbReference>
<feature type="transmembrane region" description="Helical" evidence="7">
    <location>
        <begin position="340"/>
        <end position="358"/>
    </location>
</feature>
<keyword evidence="5 7" id="KW-0472">Membrane</keyword>
<dbReference type="GO" id="GO:0015245">
    <property type="term" value="F:fatty acid transmembrane transporter activity"/>
    <property type="evidence" value="ECO:0007669"/>
    <property type="project" value="TreeGrafter"/>
</dbReference>
<reference evidence="8 9" key="1">
    <citation type="journal article" date="2019" name="Genome Biol. Evol.">
        <title>Insights into the evolution of the New World diploid cottons (Gossypium, subgenus Houzingenia) based on genome sequencing.</title>
        <authorList>
            <person name="Grover C.E."/>
            <person name="Arick M.A. 2nd"/>
            <person name="Thrash A."/>
            <person name="Conover J.L."/>
            <person name="Sanders W.S."/>
            <person name="Peterson D.G."/>
            <person name="Frelichowski J.E."/>
            <person name="Scheffler J.A."/>
            <person name="Scheffler B.E."/>
            <person name="Wendel J.F."/>
        </authorList>
    </citation>
    <scope>NUCLEOTIDE SEQUENCE [LARGE SCALE GENOMIC DNA]</scope>
    <source>
        <strain evidence="8">0</strain>
        <tissue evidence="8">Leaf</tissue>
    </source>
</reference>
<evidence type="ECO:0000256" key="7">
    <source>
        <dbReference type="SAM" id="Phobius"/>
    </source>
</evidence>
<evidence type="ECO:0000313" key="9">
    <source>
        <dbReference type="Proteomes" id="UP000593560"/>
    </source>
</evidence>
<evidence type="ECO:0000256" key="4">
    <source>
        <dbReference type="ARBA" id="ARBA00022989"/>
    </source>
</evidence>
<organism evidence="8 9">
    <name type="scientific">Gossypium harknessii</name>
    <dbReference type="NCBI Taxonomy" id="34285"/>
    <lineage>
        <taxon>Eukaryota</taxon>
        <taxon>Viridiplantae</taxon>
        <taxon>Streptophyta</taxon>
        <taxon>Embryophyta</taxon>
        <taxon>Tracheophyta</taxon>
        <taxon>Spermatophyta</taxon>
        <taxon>Magnoliopsida</taxon>
        <taxon>eudicotyledons</taxon>
        <taxon>Gunneridae</taxon>
        <taxon>Pentapetalae</taxon>
        <taxon>rosids</taxon>
        <taxon>malvids</taxon>
        <taxon>Malvales</taxon>
        <taxon>Malvaceae</taxon>
        <taxon>Malvoideae</taxon>
        <taxon>Gossypium</taxon>
    </lineage>
</organism>
<proteinExistence type="inferred from homology"/>
<evidence type="ECO:0000256" key="5">
    <source>
        <dbReference type="ARBA" id="ARBA00023136"/>
    </source>
</evidence>
<feature type="compositionally biased region" description="Polar residues" evidence="6">
    <location>
        <begin position="1"/>
        <end position="11"/>
    </location>
</feature>
<dbReference type="Proteomes" id="UP000593560">
    <property type="component" value="Unassembled WGS sequence"/>
</dbReference>
<evidence type="ECO:0008006" key="10">
    <source>
        <dbReference type="Google" id="ProtNLM"/>
    </source>
</evidence>
<feature type="compositionally biased region" description="Low complexity" evidence="6">
    <location>
        <begin position="22"/>
        <end position="32"/>
    </location>
</feature>
<comment type="caution">
    <text evidence="8">The sequence shown here is derived from an EMBL/GenBank/DDBJ whole genome shotgun (WGS) entry which is preliminary data.</text>
</comment>
<keyword evidence="9" id="KW-1185">Reference proteome</keyword>
<dbReference type="OrthoDB" id="768548at2759"/>
<dbReference type="EMBL" id="JABFAD010000005">
    <property type="protein sequence ID" value="MBA0797367.1"/>
    <property type="molecule type" value="Genomic_DNA"/>
</dbReference>
<accession>A0A7J9GIH6</accession>
<dbReference type="Pfam" id="PF03647">
    <property type="entry name" value="Tmemb_14"/>
    <property type="match status" value="1"/>
</dbReference>
<sequence length="374" mass="41103">MLSIKNPNPSSGLEPLKRFHRASSSSSPMALCSSPSLRLRPPAYRVSLAAPKGFVVGFRSLHSRLRFHHSVVAFAASQEEPKHSEMEVDREKDELETGSEEESNEAWKQALASFKEQALKLQSVSLEAYEVHSKKALITLKETSEVLKVQAEKARNDLTEVVKEMSEEGKEYLSTAAENSPPEVKEIVETFSSSAEDFNDVSKVHDFHVGIPYGFILSAGGFLSFMVTGSISAIRFGIILGGALLALSVSSLQSHKRGESSPLAIKGQAVISSVLLLRELSLLIRVGLLSLCIKPLFTLPSAYLQLFFFAEINSVLLSHNRYQCAVYLWFVKAVKKSSSCLTACFFICSGAVVAFYMYKLLSKDKPRLEPGTGN</sequence>
<keyword evidence="3 7" id="KW-0812">Transmembrane</keyword>
<evidence type="ECO:0000256" key="1">
    <source>
        <dbReference type="ARBA" id="ARBA00004370"/>
    </source>
</evidence>
<dbReference type="PANTHER" id="PTHR12668">
    <property type="entry name" value="TRANSMEMBRANE PROTEIN 14, 15"/>
    <property type="match status" value="1"/>
</dbReference>
<evidence type="ECO:0000256" key="3">
    <source>
        <dbReference type="ARBA" id="ARBA00022692"/>
    </source>
</evidence>
<feature type="transmembrane region" description="Helical" evidence="7">
    <location>
        <begin position="233"/>
        <end position="254"/>
    </location>
</feature>
<dbReference type="InterPro" id="IPR005349">
    <property type="entry name" value="TMEM14"/>
</dbReference>
<gene>
    <name evidence="8" type="ORF">Gohar_008076</name>
</gene>